<evidence type="ECO:0000256" key="1">
    <source>
        <dbReference type="ARBA" id="ARBA00004123"/>
    </source>
</evidence>
<evidence type="ECO:0000313" key="3">
    <source>
        <dbReference type="EMBL" id="KAF2098755.1"/>
    </source>
</evidence>
<dbReference type="GO" id="GO:0000976">
    <property type="term" value="F:transcription cis-regulatory region binding"/>
    <property type="evidence" value="ECO:0007669"/>
    <property type="project" value="TreeGrafter"/>
</dbReference>
<dbReference type="EMBL" id="ML978126">
    <property type="protein sequence ID" value="KAF2098755.1"/>
    <property type="molecule type" value="Genomic_DNA"/>
</dbReference>
<dbReference type="GO" id="GO:0003700">
    <property type="term" value="F:DNA-binding transcription factor activity"/>
    <property type="evidence" value="ECO:0007669"/>
    <property type="project" value="TreeGrafter"/>
</dbReference>
<reference evidence="3" key="1">
    <citation type="journal article" date="2020" name="Stud. Mycol.">
        <title>101 Dothideomycetes genomes: a test case for predicting lifestyles and emergence of pathogens.</title>
        <authorList>
            <person name="Haridas S."/>
            <person name="Albert R."/>
            <person name="Binder M."/>
            <person name="Bloem J."/>
            <person name="Labutti K."/>
            <person name="Salamov A."/>
            <person name="Andreopoulos B."/>
            <person name="Baker S."/>
            <person name="Barry K."/>
            <person name="Bills G."/>
            <person name="Bluhm B."/>
            <person name="Cannon C."/>
            <person name="Castanera R."/>
            <person name="Culley D."/>
            <person name="Daum C."/>
            <person name="Ezra D."/>
            <person name="Gonzalez J."/>
            <person name="Henrissat B."/>
            <person name="Kuo A."/>
            <person name="Liang C."/>
            <person name="Lipzen A."/>
            <person name="Lutzoni F."/>
            <person name="Magnuson J."/>
            <person name="Mondo S."/>
            <person name="Nolan M."/>
            <person name="Ohm R."/>
            <person name="Pangilinan J."/>
            <person name="Park H.-J."/>
            <person name="Ramirez L."/>
            <person name="Alfaro M."/>
            <person name="Sun H."/>
            <person name="Tritt A."/>
            <person name="Yoshinaga Y."/>
            <person name="Zwiers L.-H."/>
            <person name="Turgeon B."/>
            <person name="Goodwin S."/>
            <person name="Spatafora J."/>
            <person name="Crous P."/>
            <person name="Grigoriev I."/>
        </authorList>
    </citation>
    <scope>NUCLEOTIDE SEQUENCE</scope>
    <source>
        <strain evidence="3">CBS 133067</strain>
    </source>
</reference>
<dbReference type="Pfam" id="PF11951">
    <property type="entry name" value="Fungal_trans_2"/>
    <property type="match status" value="1"/>
</dbReference>
<dbReference type="GO" id="GO:0045944">
    <property type="term" value="P:positive regulation of transcription by RNA polymerase II"/>
    <property type="evidence" value="ECO:0007669"/>
    <property type="project" value="TreeGrafter"/>
</dbReference>
<organism evidence="3 4">
    <name type="scientific">Rhizodiscina lignyota</name>
    <dbReference type="NCBI Taxonomy" id="1504668"/>
    <lineage>
        <taxon>Eukaryota</taxon>
        <taxon>Fungi</taxon>
        <taxon>Dikarya</taxon>
        <taxon>Ascomycota</taxon>
        <taxon>Pezizomycotina</taxon>
        <taxon>Dothideomycetes</taxon>
        <taxon>Pleosporomycetidae</taxon>
        <taxon>Aulographales</taxon>
        <taxon>Rhizodiscinaceae</taxon>
        <taxon>Rhizodiscina</taxon>
    </lineage>
</organism>
<proteinExistence type="predicted"/>
<gene>
    <name evidence="3" type="ORF">NA57DRAFT_75993</name>
</gene>
<dbReference type="OrthoDB" id="187139at2759"/>
<keyword evidence="2" id="KW-0539">Nucleus</keyword>
<dbReference type="AlphaFoldDB" id="A0A9P4M6C8"/>
<dbReference type="Proteomes" id="UP000799772">
    <property type="component" value="Unassembled WGS sequence"/>
</dbReference>
<protein>
    <recommendedName>
        <fullName evidence="5">Fungal-specific transcription factor domain-containing protein</fullName>
    </recommendedName>
</protein>
<comment type="caution">
    <text evidence="3">The sequence shown here is derived from an EMBL/GenBank/DDBJ whole genome shotgun (WGS) entry which is preliminary data.</text>
</comment>
<accession>A0A9P4M6C8</accession>
<sequence>MACTDDLLMHSVLALSGAHLAFKQDLDASIQSATLRHYSEVIRGLRTEVGSLHMKDARGTLRLLLISIMVCHYEVLSGDMTGTTFKHLRASRELILQLLSQPDGLTAGFLAFETDALGLCLELYAYIVIMNSLSPYGSVATRTMPYDTFVLSLGTLSSYSTFGTMFGGIHGLFELIPQVALLASQRLVEEESGMTKPDPETVAMHDSLEARIRNWDLSPDPSEDTTEWEERSTAGEVLRHALYIYLSTALAGSLISDPDILSFIQFHIDAILNMAGSLAESHYACTLMWPLLIAGSCMVRESQRTELVTRLRASRYRMKHVFSACDLLQKLWESHDPQAYGPYGLYMMERHDYCIPII</sequence>
<comment type="subcellular location">
    <subcellularLocation>
        <location evidence="1">Nucleus</location>
    </subcellularLocation>
</comment>
<keyword evidence="4" id="KW-1185">Reference proteome</keyword>
<dbReference type="PANTHER" id="PTHR37534:SF7">
    <property type="entry name" value="TRANSCRIPTIONAL ACTIVATOR PROTEIN UGA3"/>
    <property type="match status" value="1"/>
</dbReference>
<evidence type="ECO:0000313" key="4">
    <source>
        <dbReference type="Proteomes" id="UP000799772"/>
    </source>
</evidence>
<evidence type="ECO:0008006" key="5">
    <source>
        <dbReference type="Google" id="ProtNLM"/>
    </source>
</evidence>
<name>A0A9P4M6C8_9PEZI</name>
<evidence type="ECO:0000256" key="2">
    <source>
        <dbReference type="ARBA" id="ARBA00023242"/>
    </source>
</evidence>
<dbReference type="GO" id="GO:0005634">
    <property type="term" value="C:nucleus"/>
    <property type="evidence" value="ECO:0007669"/>
    <property type="project" value="UniProtKB-SubCell"/>
</dbReference>
<dbReference type="PANTHER" id="PTHR37534">
    <property type="entry name" value="TRANSCRIPTIONAL ACTIVATOR PROTEIN UGA3"/>
    <property type="match status" value="1"/>
</dbReference>
<dbReference type="InterPro" id="IPR021858">
    <property type="entry name" value="Fun_TF"/>
</dbReference>